<evidence type="ECO:0000256" key="2">
    <source>
        <dbReference type="ARBA" id="ARBA00006275"/>
    </source>
</evidence>
<organism evidence="8 9">
    <name type="scientific">Mucilaginibacter gossypiicola</name>
    <dbReference type="NCBI Taxonomy" id="551995"/>
    <lineage>
        <taxon>Bacteria</taxon>
        <taxon>Pseudomonadati</taxon>
        <taxon>Bacteroidota</taxon>
        <taxon>Sphingobacteriia</taxon>
        <taxon>Sphingobacteriales</taxon>
        <taxon>Sphingobacteriaceae</taxon>
        <taxon>Mucilaginibacter</taxon>
    </lineage>
</organism>
<dbReference type="AlphaFoldDB" id="A0A1H8DMD0"/>
<gene>
    <name evidence="8" type="ORF">SAMN05192574_102402</name>
</gene>
<keyword evidence="5" id="KW-0998">Cell outer membrane</keyword>
<feature type="domain" description="RagB/SusD" evidence="6">
    <location>
        <begin position="316"/>
        <end position="459"/>
    </location>
</feature>
<protein>
    <submittedName>
        <fullName evidence="8">SusD family protein</fullName>
    </submittedName>
</protein>
<dbReference type="Pfam" id="PF14322">
    <property type="entry name" value="SusD-like_3"/>
    <property type="match status" value="1"/>
</dbReference>
<dbReference type="InterPro" id="IPR033985">
    <property type="entry name" value="SusD-like_N"/>
</dbReference>
<keyword evidence="4" id="KW-0472">Membrane</keyword>
<dbReference type="InterPro" id="IPR012944">
    <property type="entry name" value="SusD_RagB_dom"/>
</dbReference>
<dbReference type="GO" id="GO:0009279">
    <property type="term" value="C:cell outer membrane"/>
    <property type="evidence" value="ECO:0007669"/>
    <property type="project" value="UniProtKB-SubCell"/>
</dbReference>
<dbReference type="InterPro" id="IPR011990">
    <property type="entry name" value="TPR-like_helical_dom_sf"/>
</dbReference>
<sequence>MNNKKLLLLLNFGIVMLFACRKSEFLDKKPSSSISTPVTLTDFQYILDNTVVMNVTGGLGQLSADEYVLSDADWSTGSATERNAYIWSKDPYGGDVGIADWNKLYTEVFYCNSVLDKLAKSDSINTAQGQFIKGWALFDRAYCNYDLIRNFCKAYNNSTASSDLGIPLRLTSGIDKLQQRATLEQSFSQVFTDLAAAVNSLPSARPSNNLNRPFKTAVYALLARIFLDMRNYQMAETNVDLALNSYNTLIDYNTVDQNQSTPFSTTNDELIFNTSQVVAYGDFTPVGDFPGIAKIPPTLINLYSSNDLRLSIFFGKFPDNTYYKKAGYNGVNGYPFTGLATDELYLIKSECLAREGQASQAMDMLNKLLINRFKTGTFVPLASTSASDALNKVMLERQKELIWRETRWADLKRLNVDGANITLTRTVNGQIYSLPANDNRWVFPIPADEIAISGIQQNPR</sequence>
<evidence type="ECO:0000256" key="1">
    <source>
        <dbReference type="ARBA" id="ARBA00004442"/>
    </source>
</evidence>
<evidence type="ECO:0000259" key="7">
    <source>
        <dbReference type="Pfam" id="PF14322"/>
    </source>
</evidence>
<dbReference type="EMBL" id="FOCL01000002">
    <property type="protein sequence ID" value="SEN08393.1"/>
    <property type="molecule type" value="Genomic_DNA"/>
</dbReference>
<dbReference type="STRING" id="551995.SAMN05192574_102402"/>
<dbReference type="SUPFAM" id="SSF48452">
    <property type="entry name" value="TPR-like"/>
    <property type="match status" value="1"/>
</dbReference>
<dbReference type="Proteomes" id="UP000198942">
    <property type="component" value="Unassembled WGS sequence"/>
</dbReference>
<evidence type="ECO:0000259" key="6">
    <source>
        <dbReference type="Pfam" id="PF07980"/>
    </source>
</evidence>
<dbReference type="PROSITE" id="PS51257">
    <property type="entry name" value="PROKAR_LIPOPROTEIN"/>
    <property type="match status" value="1"/>
</dbReference>
<dbReference type="Pfam" id="PF07980">
    <property type="entry name" value="SusD_RagB"/>
    <property type="match status" value="1"/>
</dbReference>
<reference evidence="9" key="1">
    <citation type="submission" date="2016-10" db="EMBL/GenBank/DDBJ databases">
        <authorList>
            <person name="Varghese N."/>
            <person name="Submissions S."/>
        </authorList>
    </citation>
    <scope>NUCLEOTIDE SEQUENCE [LARGE SCALE GENOMIC DNA]</scope>
    <source>
        <strain evidence="9">Gh-48</strain>
    </source>
</reference>
<evidence type="ECO:0000313" key="9">
    <source>
        <dbReference type="Proteomes" id="UP000198942"/>
    </source>
</evidence>
<dbReference type="RefSeq" id="WP_091209566.1">
    <property type="nucleotide sequence ID" value="NZ_FOCL01000002.1"/>
</dbReference>
<evidence type="ECO:0000313" key="8">
    <source>
        <dbReference type="EMBL" id="SEN08393.1"/>
    </source>
</evidence>
<dbReference type="OrthoDB" id="653598at2"/>
<keyword evidence="9" id="KW-1185">Reference proteome</keyword>
<keyword evidence="3" id="KW-0732">Signal</keyword>
<accession>A0A1H8DMD0</accession>
<feature type="domain" description="SusD-like N-terminal" evidence="7">
    <location>
        <begin position="24"/>
        <end position="227"/>
    </location>
</feature>
<comment type="subcellular location">
    <subcellularLocation>
        <location evidence="1">Cell outer membrane</location>
    </subcellularLocation>
</comment>
<evidence type="ECO:0000256" key="3">
    <source>
        <dbReference type="ARBA" id="ARBA00022729"/>
    </source>
</evidence>
<dbReference type="Gene3D" id="1.25.40.390">
    <property type="match status" value="1"/>
</dbReference>
<comment type="similarity">
    <text evidence="2">Belongs to the SusD family.</text>
</comment>
<evidence type="ECO:0000256" key="5">
    <source>
        <dbReference type="ARBA" id="ARBA00023237"/>
    </source>
</evidence>
<proteinExistence type="inferred from homology"/>
<evidence type="ECO:0000256" key="4">
    <source>
        <dbReference type="ARBA" id="ARBA00023136"/>
    </source>
</evidence>
<name>A0A1H8DMD0_9SPHI</name>